<reference evidence="3" key="1">
    <citation type="journal article" date="2021" name="PeerJ">
        <title>Extensive microbial diversity within the chicken gut microbiome revealed by metagenomics and culture.</title>
        <authorList>
            <person name="Gilroy R."/>
            <person name="Ravi A."/>
            <person name="Getino M."/>
            <person name="Pursley I."/>
            <person name="Horton D.L."/>
            <person name="Alikhan N.F."/>
            <person name="Baker D."/>
            <person name="Gharbi K."/>
            <person name="Hall N."/>
            <person name="Watson M."/>
            <person name="Adriaenssens E.M."/>
            <person name="Foster-Nyarko E."/>
            <person name="Jarju S."/>
            <person name="Secka A."/>
            <person name="Antonio M."/>
            <person name="Oren A."/>
            <person name="Chaudhuri R.R."/>
            <person name="La Ragione R."/>
            <person name="Hildebrand F."/>
            <person name="Pallen M.J."/>
        </authorList>
    </citation>
    <scope>NUCLEOTIDE SEQUENCE</scope>
    <source>
        <strain evidence="3">CHK192-19661</strain>
    </source>
</reference>
<evidence type="ECO:0000313" key="3">
    <source>
        <dbReference type="EMBL" id="HIZ10036.1"/>
    </source>
</evidence>
<gene>
    <name evidence="3" type="ORF">H9726_06075</name>
</gene>
<feature type="transmembrane region" description="Helical" evidence="2">
    <location>
        <begin position="46"/>
        <end position="70"/>
    </location>
</feature>
<feature type="region of interest" description="Disordered" evidence="1">
    <location>
        <begin position="336"/>
        <end position="417"/>
    </location>
</feature>
<sequence length="434" mass="46288">MQELLKKYRARMVKEGLLRSFLYAGVFAFAALAVCAVVLWAFGSEMVWLCAVVFAAVLLIAAPIIFFAFYRPTETSVARRIDKDLGLDERMVTMLELRGNNDIIVCAQRANAVSALRAAGQKGVKKVAITVGSVALIVGISVSAAIGAGMTTVSALSASGIIPSGKELLSGSYIPNVYTVTYTVDGAGSLESDFDSIFGAENIVGYEIVRTEAGVPLSVVTEYGTVALDQSRPETEASFGEINYIFSSETGLPLEIAKGENELLFDEKGNVVSVSQAVAEGGNAYAVEAVAGIDEENGETYFSGWSDGLRDPYRADEDISSDLVFTAEFLPVGLEDDSIESDRPGALPGIDLDGDSNNNLPGGGGSMPEDNDDKENDTESEPNPAFQVIDGETDYGGSVYENAHDQAEEEMSDNSNLSDDIIDIIGSYWDIIKR</sequence>
<reference evidence="3" key="2">
    <citation type="submission" date="2021-04" db="EMBL/GenBank/DDBJ databases">
        <authorList>
            <person name="Gilroy R."/>
        </authorList>
    </citation>
    <scope>NUCLEOTIDE SEQUENCE</scope>
    <source>
        <strain evidence="3">CHK192-19661</strain>
    </source>
</reference>
<keyword evidence="2" id="KW-0812">Transmembrane</keyword>
<evidence type="ECO:0000313" key="4">
    <source>
        <dbReference type="Proteomes" id="UP000824025"/>
    </source>
</evidence>
<dbReference type="EMBL" id="DXCF01000031">
    <property type="protein sequence ID" value="HIZ10036.1"/>
    <property type="molecule type" value="Genomic_DNA"/>
</dbReference>
<protein>
    <submittedName>
        <fullName evidence="3">Uncharacterized protein</fullName>
    </submittedName>
</protein>
<dbReference type="Pfam" id="PF13779">
    <property type="entry name" value="DUF4175"/>
    <property type="match status" value="1"/>
</dbReference>
<dbReference type="InterPro" id="IPR012683">
    <property type="entry name" value="CHP02302_TM"/>
</dbReference>
<evidence type="ECO:0000256" key="2">
    <source>
        <dbReference type="SAM" id="Phobius"/>
    </source>
</evidence>
<dbReference type="Proteomes" id="UP000824025">
    <property type="component" value="Unassembled WGS sequence"/>
</dbReference>
<keyword evidence="2" id="KW-1133">Transmembrane helix</keyword>
<evidence type="ECO:0000256" key="1">
    <source>
        <dbReference type="SAM" id="MobiDB-lite"/>
    </source>
</evidence>
<keyword evidence="2" id="KW-0472">Membrane</keyword>
<dbReference type="AlphaFoldDB" id="A0A9D2D7G1"/>
<feature type="compositionally biased region" description="Acidic residues" evidence="1">
    <location>
        <begin position="369"/>
        <end position="380"/>
    </location>
</feature>
<comment type="caution">
    <text evidence="3">The sequence shown here is derived from an EMBL/GenBank/DDBJ whole genome shotgun (WGS) entry which is preliminary data.</text>
</comment>
<feature type="transmembrane region" description="Helical" evidence="2">
    <location>
        <begin position="21"/>
        <end position="40"/>
    </location>
</feature>
<organism evidence="3 4">
    <name type="scientific">Candidatus Borkfalkia avicola</name>
    <dbReference type="NCBI Taxonomy" id="2838503"/>
    <lineage>
        <taxon>Bacteria</taxon>
        <taxon>Bacillati</taxon>
        <taxon>Bacillota</taxon>
        <taxon>Clostridia</taxon>
        <taxon>Christensenellales</taxon>
        <taxon>Christensenellaceae</taxon>
        <taxon>Candidatus Borkfalkia</taxon>
    </lineage>
</organism>
<accession>A0A9D2D7G1</accession>
<feature type="transmembrane region" description="Helical" evidence="2">
    <location>
        <begin position="127"/>
        <end position="150"/>
    </location>
</feature>
<name>A0A9D2D7G1_9FIRM</name>
<proteinExistence type="predicted"/>